<accession>A0A1H1BCI4</accession>
<gene>
    <name evidence="10" type="ORF">SAMN04487752_2526</name>
</gene>
<evidence type="ECO:0000256" key="9">
    <source>
        <dbReference type="SAM" id="Phobius"/>
    </source>
</evidence>
<keyword evidence="3 8" id="KW-0813">Transport</keyword>
<dbReference type="SUPFAM" id="SSF81345">
    <property type="entry name" value="ABC transporter involved in vitamin B12 uptake, BtuC"/>
    <property type="match status" value="1"/>
</dbReference>
<dbReference type="InterPro" id="IPR037294">
    <property type="entry name" value="ABC_BtuC-like"/>
</dbReference>
<feature type="transmembrane region" description="Helical" evidence="9">
    <location>
        <begin position="143"/>
        <end position="162"/>
    </location>
</feature>
<feature type="transmembrane region" description="Helical" evidence="9">
    <location>
        <begin position="59"/>
        <end position="78"/>
    </location>
</feature>
<evidence type="ECO:0000256" key="2">
    <source>
        <dbReference type="ARBA" id="ARBA00008034"/>
    </source>
</evidence>
<dbReference type="RefSeq" id="WP_089978336.1">
    <property type="nucleotide sequence ID" value="NZ_CP084916.1"/>
</dbReference>
<evidence type="ECO:0000256" key="1">
    <source>
        <dbReference type="ARBA" id="ARBA00004651"/>
    </source>
</evidence>
<comment type="subcellular location">
    <subcellularLocation>
        <location evidence="1 8">Cell membrane</location>
        <topology evidence="1 8">Multi-pass membrane protein</topology>
    </subcellularLocation>
</comment>
<feature type="transmembrane region" description="Helical" evidence="9">
    <location>
        <begin position="195"/>
        <end position="215"/>
    </location>
</feature>
<keyword evidence="6 9" id="KW-1133">Transmembrane helix</keyword>
<evidence type="ECO:0000313" key="10">
    <source>
        <dbReference type="EMBL" id="SDQ49629.1"/>
    </source>
</evidence>
<evidence type="ECO:0000256" key="7">
    <source>
        <dbReference type="ARBA" id="ARBA00023136"/>
    </source>
</evidence>
<dbReference type="Proteomes" id="UP000199481">
    <property type="component" value="Unassembled WGS sequence"/>
</dbReference>
<keyword evidence="4" id="KW-1003">Cell membrane</keyword>
<dbReference type="EMBL" id="FNJW01000008">
    <property type="protein sequence ID" value="SDQ49629.1"/>
    <property type="molecule type" value="Genomic_DNA"/>
</dbReference>
<dbReference type="PANTHER" id="PTHR30477:SF8">
    <property type="entry name" value="METAL TRANSPORT SYSTEM MEMBRANE PROTEIN CT_070-RELATED"/>
    <property type="match status" value="1"/>
</dbReference>
<dbReference type="PANTHER" id="PTHR30477">
    <property type="entry name" value="ABC-TRANSPORTER METAL-BINDING PROTEIN"/>
    <property type="match status" value="1"/>
</dbReference>
<protein>
    <submittedName>
        <fullName evidence="10">Manganese/zinc/iron transport system permease protein</fullName>
    </submittedName>
</protein>
<keyword evidence="5 8" id="KW-0812">Transmembrane</keyword>
<comment type="similarity">
    <text evidence="2 8">Belongs to the ABC-3 integral membrane protein family.</text>
</comment>
<proteinExistence type="inferred from homology"/>
<organism evidence="10 11">
    <name type="scientific">Carnobacterium viridans</name>
    <dbReference type="NCBI Taxonomy" id="174587"/>
    <lineage>
        <taxon>Bacteria</taxon>
        <taxon>Bacillati</taxon>
        <taxon>Bacillota</taxon>
        <taxon>Bacilli</taxon>
        <taxon>Lactobacillales</taxon>
        <taxon>Carnobacteriaceae</taxon>
        <taxon>Carnobacterium</taxon>
    </lineage>
</organism>
<dbReference type="CDD" id="cd06550">
    <property type="entry name" value="TM_ABC_iron-siderophores_like"/>
    <property type="match status" value="1"/>
</dbReference>
<dbReference type="Pfam" id="PF00950">
    <property type="entry name" value="ABC-3"/>
    <property type="match status" value="1"/>
</dbReference>
<feature type="transmembrane region" description="Helical" evidence="9">
    <location>
        <begin position="227"/>
        <end position="248"/>
    </location>
</feature>
<evidence type="ECO:0000256" key="4">
    <source>
        <dbReference type="ARBA" id="ARBA00022475"/>
    </source>
</evidence>
<keyword evidence="7 9" id="KW-0472">Membrane</keyword>
<reference evidence="11" key="1">
    <citation type="submission" date="2016-10" db="EMBL/GenBank/DDBJ databases">
        <authorList>
            <person name="Varghese N."/>
            <person name="Submissions S."/>
        </authorList>
    </citation>
    <scope>NUCLEOTIDE SEQUENCE [LARGE SCALE GENOMIC DNA]</scope>
    <source>
        <strain evidence="11">MPL-11</strain>
    </source>
</reference>
<keyword evidence="11" id="KW-1185">Reference proteome</keyword>
<feature type="transmembrane region" description="Helical" evidence="9">
    <location>
        <begin position="6"/>
        <end position="27"/>
    </location>
</feature>
<dbReference type="GO" id="GO:0010043">
    <property type="term" value="P:response to zinc ion"/>
    <property type="evidence" value="ECO:0007669"/>
    <property type="project" value="TreeGrafter"/>
</dbReference>
<sequence length="304" mass="32967">MNPVFEIQLIAVLVSVACALPGVFLVIRGMAMMTDAITHTILLGIVVAFFITQDLNSPLLIVGAAFVGILTVWLTELIHQTKLLDKDASIGIIFPMLFSIAIILITRYAGDVHLDTDSVLLGELAFAPFDRLILFGIDVGPQAIYSMTVILILLLLFIGFFYKELKLTSFDALLAASLGFSPVLLHYALMSLVSVTAVGAFEAVGSVLVVAFMVGPPVSAYLLTDRLSYMLGISAALGAVNSLIGFQLSMYFDVSIAGMIAVVTGLTFILIFIFSPKKGFIYELHRKKRQKKTLKKALESNHLS</sequence>
<dbReference type="OrthoDB" id="9788905at2"/>
<feature type="transmembrane region" description="Helical" evidence="9">
    <location>
        <begin position="254"/>
        <end position="274"/>
    </location>
</feature>
<dbReference type="InterPro" id="IPR001626">
    <property type="entry name" value="ABC_TroCD"/>
</dbReference>
<evidence type="ECO:0000256" key="8">
    <source>
        <dbReference type="RuleBase" id="RU003943"/>
    </source>
</evidence>
<evidence type="ECO:0000256" key="3">
    <source>
        <dbReference type="ARBA" id="ARBA00022448"/>
    </source>
</evidence>
<feature type="transmembrane region" description="Helical" evidence="9">
    <location>
        <begin position="36"/>
        <end position="53"/>
    </location>
</feature>
<evidence type="ECO:0000256" key="5">
    <source>
        <dbReference type="ARBA" id="ARBA00022692"/>
    </source>
</evidence>
<dbReference type="AlphaFoldDB" id="A0A1H1BCI4"/>
<dbReference type="GO" id="GO:0043190">
    <property type="term" value="C:ATP-binding cassette (ABC) transporter complex"/>
    <property type="evidence" value="ECO:0007669"/>
    <property type="project" value="InterPro"/>
</dbReference>
<feature type="transmembrane region" description="Helical" evidence="9">
    <location>
        <begin position="169"/>
        <end position="189"/>
    </location>
</feature>
<dbReference type="Gene3D" id="1.10.3470.10">
    <property type="entry name" value="ABC transporter involved in vitamin B12 uptake, BtuC"/>
    <property type="match status" value="1"/>
</dbReference>
<evidence type="ECO:0000256" key="6">
    <source>
        <dbReference type="ARBA" id="ARBA00022989"/>
    </source>
</evidence>
<evidence type="ECO:0000313" key="11">
    <source>
        <dbReference type="Proteomes" id="UP000199481"/>
    </source>
</evidence>
<dbReference type="GO" id="GO:0055085">
    <property type="term" value="P:transmembrane transport"/>
    <property type="evidence" value="ECO:0007669"/>
    <property type="project" value="InterPro"/>
</dbReference>
<name>A0A1H1BCI4_9LACT</name>
<feature type="transmembrane region" description="Helical" evidence="9">
    <location>
        <begin position="90"/>
        <end position="110"/>
    </location>
</feature>